<proteinExistence type="predicted"/>
<gene>
    <name evidence="1" type="ORF">GR702_20835</name>
</gene>
<name>A0A7X4GL43_9SPHN</name>
<reference evidence="1 2" key="1">
    <citation type="submission" date="2019-12" db="EMBL/GenBank/DDBJ databases">
        <authorList>
            <person name="Feng G."/>
            <person name="Zhu H."/>
        </authorList>
    </citation>
    <scope>NUCLEOTIDE SEQUENCE [LARGE SCALE GENOMIC DNA]</scope>
    <source>
        <strain evidence="1 2">FGD1</strain>
    </source>
</reference>
<evidence type="ECO:0000313" key="1">
    <source>
        <dbReference type="EMBL" id="MYM00202.1"/>
    </source>
</evidence>
<dbReference type="Gene3D" id="1.10.10.10">
    <property type="entry name" value="Winged helix-like DNA-binding domain superfamily/Winged helix DNA-binding domain"/>
    <property type="match status" value="1"/>
</dbReference>
<dbReference type="RefSeq" id="WP_160987471.1">
    <property type="nucleotide sequence ID" value="NZ_WVTD01000032.1"/>
</dbReference>
<dbReference type="EMBL" id="WVTD01000032">
    <property type="protein sequence ID" value="MYM00202.1"/>
    <property type="molecule type" value="Genomic_DNA"/>
</dbReference>
<accession>A0A7X4GL43</accession>
<keyword evidence="2" id="KW-1185">Reference proteome</keyword>
<dbReference type="InterPro" id="IPR036388">
    <property type="entry name" value="WH-like_DNA-bd_sf"/>
</dbReference>
<dbReference type="AlphaFoldDB" id="A0A7X4GL43"/>
<evidence type="ECO:0000313" key="2">
    <source>
        <dbReference type="Proteomes" id="UP000465810"/>
    </source>
</evidence>
<protein>
    <submittedName>
        <fullName evidence="1">Uncharacterized protein</fullName>
    </submittedName>
</protein>
<dbReference type="Proteomes" id="UP000465810">
    <property type="component" value="Unassembled WGS sequence"/>
</dbReference>
<organism evidence="1 2">
    <name type="scientific">Novosphingobium silvae</name>
    <dbReference type="NCBI Taxonomy" id="2692619"/>
    <lineage>
        <taxon>Bacteria</taxon>
        <taxon>Pseudomonadati</taxon>
        <taxon>Pseudomonadota</taxon>
        <taxon>Alphaproteobacteria</taxon>
        <taxon>Sphingomonadales</taxon>
        <taxon>Sphingomonadaceae</taxon>
        <taxon>Novosphingobium</taxon>
    </lineage>
</organism>
<comment type="caution">
    <text evidence="1">The sequence shown here is derived from an EMBL/GenBank/DDBJ whole genome shotgun (WGS) entry which is preliminary data.</text>
</comment>
<sequence length="171" mass="19447">MKRCRPAFAKAFRANDEAEREDLQSEVLGDIIRLLLAEDDSGDFLQSRFWLYLRRRIVTARRDWLRARARMLLSADLAVEDEEGAASAQELASSELSPEDRAILSDALARLPHPLRELVILRFYEGWRVGDESSDTKSGAEPTLSEFYKITPRAVRKRLAKAQGLLKSKEG</sequence>